<feature type="region of interest" description="Disordered" evidence="1">
    <location>
        <begin position="521"/>
        <end position="540"/>
    </location>
</feature>
<feature type="region of interest" description="Disordered" evidence="1">
    <location>
        <begin position="471"/>
        <end position="491"/>
    </location>
</feature>
<gene>
    <name evidence="2" type="ORF">LCGC14_1767860</name>
</gene>
<proteinExistence type="predicted"/>
<accession>A0A0F9JDZ6</accession>
<comment type="caution">
    <text evidence="2">The sequence shown here is derived from an EMBL/GenBank/DDBJ whole genome shotgun (WGS) entry which is preliminary data.</text>
</comment>
<protein>
    <submittedName>
        <fullName evidence="2">Uncharacterized protein</fullName>
    </submittedName>
</protein>
<dbReference type="AlphaFoldDB" id="A0A0F9JDZ6"/>
<evidence type="ECO:0000256" key="1">
    <source>
        <dbReference type="SAM" id="MobiDB-lite"/>
    </source>
</evidence>
<evidence type="ECO:0000313" key="2">
    <source>
        <dbReference type="EMBL" id="KKM04076.1"/>
    </source>
</evidence>
<dbReference type="EMBL" id="LAZR01016536">
    <property type="protein sequence ID" value="KKM04076.1"/>
    <property type="molecule type" value="Genomic_DNA"/>
</dbReference>
<reference evidence="2" key="1">
    <citation type="journal article" date="2015" name="Nature">
        <title>Complex archaea that bridge the gap between prokaryotes and eukaryotes.</title>
        <authorList>
            <person name="Spang A."/>
            <person name="Saw J.H."/>
            <person name="Jorgensen S.L."/>
            <person name="Zaremba-Niedzwiedzka K."/>
            <person name="Martijn J."/>
            <person name="Lind A.E."/>
            <person name="van Eijk R."/>
            <person name="Schleper C."/>
            <person name="Guy L."/>
            <person name="Ettema T.J."/>
        </authorList>
    </citation>
    <scope>NUCLEOTIDE SEQUENCE</scope>
</reference>
<feature type="non-terminal residue" evidence="2">
    <location>
        <position position="1"/>
    </location>
</feature>
<sequence length="572" mass="57942">GVDANSTLGQLVAGFSVLAAQIPGLKSDLRAGRAVGGALARDSEGNRDFVGAAQGVIGGIGAIAGATRQGSTASRTGRGALAGAAAGAQVAGPIGAAIGAAAGAITGFIRGRRAEGRFREIQDAIGLRVSDALREGIEQAADDLDISLRSAALLNLGAAIEEAGGITEENLEQLSQSFNRLMAGVAAGTLPMEEGLEAINDAFFVMVDSLAQMGAVGAVEIGNMVRQMRTLGVVTDEVQAQIADFSRAAVDNLSVFLDFLTTQFGDDGTFQGDMEAAATNVGILAATFSAAVEAAGSLAGAVALLPDSFGGLITQFRELLGSENSALNALTRFYNFATENQEQLSAIAALTSSMDDLAAAGILNSATINDFGGAAILQMQDLLASTEDQNTALLAMAPEIANLIQMYNAMGVAVPADLQAIADAAIEAGASLVPPQGVEDILGGIRDIMIEIAVAMGVARDTALQLGGAIGSIPAPPGPTGPGPSDRDREFGGGDDIPGFSHGGFIPETFPAGRVIRVAEPGTGGEDITPRRGGTTGGAAVARDPRIDALADYIENGRLARDLARAVREERA</sequence>
<name>A0A0F9JDZ6_9ZZZZ</name>
<organism evidence="2">
    <name type="scientific">marine sediment metagenome</name>
    <dbReference type="NCBI Taxonomy" id="412755"/>
    <lineage>
        <taxon>unclassified sequences</taxon>
        <taxon>metagenomes</taxon>
        <taxon>ecological metagenomes</taxon>
    </lineage>
</organism>